<protein>
    <submittedName>
        <fullName evidence="3">7,8-dihydro-8-oxoguanine-triphosphatase</fullName>
    </submittedName>
</protein>
<dbReference type="PROSITE" id="PS51462">
    <property type="entry name" value="NUDIX"/>
    <property type="match status" value="1"/>
</dbReference>
<proteinExistence type="predicted"/>
<comment type="caution">
    <text evidence="3">The sequence shown here is derived from an EMBL/GenBank/DDBJ whole genome shotgun (WGS) entry which is preliminary data.</text>
</comment>
<name>A0A0J1I738_NIACI</name>
<evidence type="ECO:0000259" key="2">
    <source>
        <dbReference type="PROSITE" id="PS51462"/>
    </source>
</evidence>
<dbReference type="Proteomes" id="UP000036045">
    <property type="component" value="Unassembled WGS sequence"/>
</dbReference>
<dbReference type="EMBL" id="LDPH01000035">
    <property type="protein sequence ID" value="KLV21796.1"/>
    <property type="molecule type" value="Genomic_DNA"/>
</dbReference>
<dbReference type="NCBIfam" id="TIGR02705">
    <property type="entry name" value="nudix_YtkD"/>
    <property type="match status" value="1"/>
</dbReference>
<sequence length="160" mass="18721">MEIFYDQNNNLVKLSFVKNEWNEEARHVLVICQYKDQWLLTKHKERGLEFPGGKRETGETTIQTAQREVMEETGGIIKSLQWIAAYQVFGEVPFLKDVFFARISQLSSKEDYLETDGPVLITGNIIKKRWKDSFSFIMQDEVIQFCISYIENELLSKKKG</sequence>
<dbReference type="PROSITE" id="PS00893">
    <property type="entry name" value="NUDIX_BOX"/>
    <property type="match status" value="1"/>
</dbReference>
<dbReference type="InterPro" id="IPR020084">
    <property type="entry name" value="NUDIX_hydrolase_CS"/>
</dbReference>
<dbReference type="OrthoDB" id="9131041at2"/>
<dbReference type="GO" id="GO:0016787">
    <property type="term" value="F:hydrolase activity"/>
    <property type="evidence" value="ECO:0007669"/>
    <property type="project" value="UniProtKB-KW"/>
</dbReference>
<organism evidence="3 4">
    <name type="scientific">Niallia circulans</name>
    <name type="common">Bacillus circulans</name>
    <dbReference type="NCBI Taxonomy" id="1397"/>
    <lineage>
        <taxon>Bacteria</taxon>
        <taxon>Bacillati</taxon>
        <taxon>Bacillota</taxon>
        <taxon>Bacilli</taxon>
        <taxon>Bacillales</taxon>
        <taxon>Bacillaceae</taxon>
        <taxon>Niallia</taxon>
    </lineage>
</organism>
<dbReference type="Pfam" id="PF00293">
    <property type="entry name" value="NUDIX"/>
    <property type="match status" value="1"/>
</dbReference>
<evidence type="ECO:0000313" key="3">
    <source>
        <dbReference type="EMBL" id="KLV21796.1"/>
    </source>
</evidence>
<dbReference type="PATRIC" id="fig|1397.4.peg.3640"/>
<evidence type="ECO:0000313" key="4">
    <source>
        <dbReference type="Proteomes" id="UP000036045"/>
    </source>
</evidence>
<dbReference type="CDD" id="cd04665">
    <property type="entry name" value="NUDIX_RppH"/>
    <property type="match status" value="1"/>
</dbReference>
<reference evidence="3 4" key="1">
    <citation type="submission" date="2015-05" db="EMBL/GenBank/DDBJ databases">
        <title>Whole genome sequence and identification of bacterial endophytes from Costus igneus.</title>
        <authorList>
            <person name="Lee Y.P."/>
            <person name="Gan H.M."/>
            <person name="Eng W."/>
            <person name="Wheatley M.S."/>
            <person name="Caraballo A."/>
            <person name="Polter S."/>
            <person name="Savka M.A."/>
            <person name="Hudson A.O."/>
        </authorList>
    </citation>
    <scope>NUCLEOTIDE SEQUENCE [LARGE SCALE GENOMIC DNA]</scope>
    <source>
        <strain evidence="3 4">RIT379</strain>
    </source>
</reference>
<dbReference type="InterPro" id="IPR000086">
    <property type="entry name" value="NUDIX_hydrolase_dom"/>
</dbReference>
<dbReference type="RefSeq" id="WP_047944535.1">
    <property type="nucleotide sequence ID" value="NZ_CP053989.1"/>
</dbReference>
<keyword evidence="4" id="KW-1185">Reference proteome</keyword>
<gene>
    <name evidence="3" type="ORF">ABW02_22560</name>
</gene>
<accession>A0A0J1I738</accession>
<dbReference type="SUPFAM" id="SSF55811">
    <property type="entry name" value="Nudix"/>
    <property type="match status" value="1"/>
</dbReference>
<dbReference type="InterPro" id="IPR014078">
    <property type="entry name" value="Nudix_YtkD"/>
</dbReference>
<dbReference type="AlphaFoldDB" id="A0A0J1I738"/>
<dbReference type="InterPro" id="IPR015797">
    <property type="entry name" value="NUDIX_hydrolase-like_dom_sf"/>
</dbReference>
<keyword evidence="1" id="KW-0378">Hydrolase</keyword>
<dbReference type="Gene3D" id="3.90.79.10">
    <property type="entry name" value="Nucleoside Triphosphate Pyrophosphohydrolase"/>
    <property type="match status" value="1"/>
</dbReference>
<dbReference type="GeneID" id="56350884"/>
<feature type="domain" description="Nudix hydrolase" evidence="2">
    <location>
        <begin position="21"/>
        <end position="159"/>
    </location>
</feature>
<evidence type="ECO:0000256" key="1">
    <source>
        <dbReference type="ARBA" id="ARBA00022801"/>
    </source>
</evidence>